<name>A0AAV7S1R5_PLEWA</name>
<feature type="region of interest" description="Disordered" evidence="1">
    <location>
        <begin position="1"/>
        <end position="100"/>
    </location>
</feature>
<organism evidence="2 3">
    <name type="scientific">Pleurodeles waltl</name>
    <name type="common">Iberian ribbed newt</name>
    <dbReference type="NCBI Taxonomy" id="8319"/>
    <lineage>
        <taxon>Eukaryota</taxon>
        <taxon>Metazoa</taxon>
        <taxon>Chordata</taxon>
        <taxon>Craniata</taxon>
        <taxon>Vertebrata</taxon>
        <taxon>Euteleostomi</taxon>
        <taxon>Amphibia</taxon>
        <taxon>Batrachia</taxon>
        <taxon>Caudata</taxon>
        <taxon>Salamandroidea</taxon>
        <taxon>Salamandridae</taxon>
        <taxon>Pleurodelinae</taxon>
        <taxon>Pleurodeles</taxon>
    </lineage>
</organism>
<accession>A0AAV7S1R5</accession>
<keyword evidence="3" id="KW-1185">Reference proteome</keyword>
<reference evidence="2" key="1">
    <citation type="journal article" date="2022" name="bioRxiv">
        <title>Sequencing and chromosome-scale assembly of the giantPleurodeles waltlgenome.</title>
        <authorList>
            <person name="Brown T."/>
            <person name="Elewa A."/>
            <person name="Iarovenko S."/>
            <person name="Subramanian E."/>
            <person name="Araus A.J."/>
            <person name="Petzold A."/>
            <person name="Susuki M."/>
            <person name="Suzuki K.-i.T."/>
            <person name="Hayashi T."/>
            <person name="Toyoda A."/>
            <person name="Oliveira C."/>
            <person name="Osipova E."/>
            <person name="Leigh N.D."/>
            <person name="Simon A."/>
            <person name="Yun M.H."/>
        </authorList>
    </citation>
    <scope>NUCLEOTIDE SEQUENCE</scope>
    <source>
        <strain evidence="2">20211129_DDA</strain>
        <tissue evidence="2">Liver</tissue>
    </source>
</reference>
<evidence type="ECO:0000313" key="2">
    <source>
        <dbReference type="EMBL" id="KAJ1157675.1"/>
    </source>
</evidence>
<comment type="caution">
    <text evidence="2">The sequence shown here is derived from an EMBL/GenBank/DDBJ whole genome shotgun (WGS) entry which is preliminary data.</text>
</comment>
<sequence>MVRPPASGGQPAETGASRSRPSGGGPRPHPRPRLSATEQAAGPVRSQPPGSAPRSLQCQDGGPAASRAGPLFTARFWTSDRRGMARLQATNESAPPERGD</sequence>
<dbReference type="EMBL" id="JANPWB010000009">
    <property type="protein sequence ID" value="KAJ1157675.1"/>
    <property type="molecule type" value="Genomic_DNA"/>
</dbReference>
<dbReference type="Proteomes" id="UP001066276">
    <property type="component" value="Chromosome 5"/>
</dbReference>
<gene>
    <name evidence="2" type="ORF">NDU88_010379</name>
</gene>
<protein>
    <submittedName>
        <fullName evidence="2">Uncharacterized protein</fullName>
    </submittedName>
</protein>
<dbReference type="AlphaFoldDB" id="A0AAV7S1R5"/>
<evidence type="ECO:0000313" key="3">
    <source>
        <dbReference type="Proteomes" id="UP001066276"/>
    </source>
</evidence>
<proteinExistence type="predicted"/>
<evidence type="ECO:0000256" key="1">
    <source>
        <dbReference type="SAM" id="MobiDB-lite"/>
    </source>
</evidence>